<evidence type="ECO:0000313" key="9">
    <source>
        <dbReference type="EMBL" id="KAG6432571.1"/>
    </source>
</evidence>
<dbReference type="GO" id="GO:0005737">
    <property type="term" value="C:cytoplasm"/>
    <property type="evidence" value="ECO:0007669"/>
    <property type="project" value="UniProtKB-ARBA"/>
</dbReference>
<evidence type="ECO:0000256" key="1">
    <source>
        <dbReference type="ARBA" id="ARBA00004170"/>
    </source>
</evidence>
<evidence type="ECO:0000256" key="4">
    <source>
        <dbReference type="ARBA" id="ARBA00022927"/>
    </source>
</evidence>
<sequence>MTSPSKSQPHLYHSRRNRYAEVQSAPIRAMETDDSGAISPPLWGNRSPSPSRPLLSPDSRAQAIARGRTELMEMVRHMPESSYELSLKDIVEYHHRAENQIEGGSDRGGAAAAAGLKKEESRKIERRLSFEDKGFFLNMAFPFAFMSKRRKKAVVAVGGGSGRVSPKPEGWKGGGERDWWKKKFTGSSDSDSSRTSNTSTATATTTTSRGSSDSGGSYRNYVLIQNRQNMANAAAVAERATSDSLIGPDWAVNIELCDLINMDPGRQAKDALKILKKKLGNKSPKIQLLALFVLETLSKNCGEHVFQQIAERDILHDMVKIVRKKPDLNVREKILILIDTWQEALGGPGGRFPQYFTAYNELKSAGVDFPPREENSVPLFTPPQTHPIVQPTSPYEEVAVQASLESDASGLSLPEMQNAEGIADVLMEMLTALDPNNPQGLKDEIIVDLIDQCRSYQKRVMVLVNNTVDEDLLCKGLALNDSLQRVVSRHDDISKGILGASATSIETPVAPLMNVNHEDEELEDDFAPLARRSLRDTSQGLDKKPTVVKNDVSPFLQPQPSSKNPVSSDSSTVDYLSGDTYEAERSSRASGSAGTPVPAHSSNSQKLTPPQNPTVSSPTDDFINPTASMFAPKPAYDEPTPASKSADSLPSAPWDVPPGNLPPPPSRYNQRQQFFEQGHTPGSGPSHSSSGSGSSYDSLVGQTQNLSIKPPAQSKPEKSEDALFRDLVDFAKAKSSSPKPNRSY</sequence>
<evidence type="ECO:0008006" key="11">
    <source>
        <dbReference type="Google" id="ProtNLM"/>
    </source>
</evidence>
<dbReference type="InterPro" id="IPR044836">
    <property type="entry name" value="TOL_plant"/>
</dbReference>
<comment type="subcellular location">
    <subcellularLocation>
        <location evidence="1">Membrane</location>
        <topology evidence="1">Peripheral membrane protein</topology>
    </subcellularLocation>
</comment>
<feature type="region of interest" description="Disordered" evidence="6">
    <location>
        <begin position="156"/>
        <end position="215"/>
    </location>
</feature>
<dbReference type="InterPro" id="IPR038425">
    <property type="entry name" value="GAT_sf"/>
</dbReference>
<feature type="region of interest" description="Disordered" evidence="6">
    <location>
        <begin position="99"/>
        <end position="123"/>
    </location>
</feature>
<evidence type="ECO:0000256" key="5">
    <source>
        <dbReference type="ARBA" id="ARBA00023136"/>
    </source>
</evidence>
<dbReference type="Proteomes" id="UP000298416">
    <property type="component" value="Unassembled WGS sequence"/>
</dbReference>
<keyword evidence="5" id="KW-0472">Membrane</keyword>
<dbReference type="PROSITE" id="PS50909">
    <property type="entry name" value="GAT"/>
    <property type="match status" value="1"/>
</dbReference>
<feature type="compositionally biased region" description="Low complexity" evidence="6">
    <location>
        <begin position="46"/>
        <end position="57"/>
    </location>
</feature>
<reference evidence="9" key="1">
    <citation type="submission" date="2018-01" db="EMBL/GenBank/DDBJ databases">
        <authorList>
            <person name="Mao J.F."/>
        </authorList>
    </citation>
    <scope>NUCLEOTIDE SEQUENCE</scope>
    <source>
        <strain evidence="9">Huo1</strain>
        <tissue evidence="9">Leaf</tissue>
    </source>
</reference>
<dbReference type="SUPFAM" id="SSF48464">
    <property type="entry name" value="ENTH/VHS domain"/>
    <property type="match status" value="1"/>
</dbReference>
<feature type="compositionally biased region" description="Low complexity" evidence="6">
    <location>
        <begin position="185"/>
        <end position="215"/>
    </location>
</feature>
<dbReference type="SMART" id="SM00288">
    <property type="entry name" value="VHS"/>
    <property type="match status" value="1"/>
</dbReference>
<keyword evidence="3" id="KW-0813">Transport</keyword>
<evidence type="ECO:0000259" key="7">
    <source>
        <dbReference type="PROSITE" id="PS50179"/>
    </source>
</evidence>
<feature type="compositionally biased region" description="Pro residues" evidence="6">
    <location>
        <begin position="655"/>
        <end position="666"/>
    </location>
</feature>
<dbReference type="Pfam" id="PF00790">
    <property type="entry name" value="VHS"/>
    <property type="match status" value="1"/>
</dbReference>
<dbReference type="InterPro" id="IPR002014">
    <property type="entry name" value="VHS_dom"/>
</dbReference>
<feature type="compositionally biased region" description="Polar residues" evidence="6">
    <location>
        <begin position="696"/>
        <end position="707"/>
    </location>
</feature>
<reference evidence="9" key="2">
    <citation type="submission" date="2020-08" db="EMBL/GenBank/DDBJ databases">
        <title>Plant Genome Project.</title>
        <authorList>
            <person name="Zhang R.-G."/>
        </authorList>
    </citation>
    <scope>NUCLEOTIDE SEQUENCE</scope>
    <source>
        <strain evidence="9">Huo1</strain>
        <tissue evidence="9">Leaf</tissue>
    </source>
</reference>
<evidence type="ECO:0000256" key="6">
    <source>
        <dbReference type="SAM" id="MobiDB-lite"/>
    </source>
</evidence>
<gene>
    <name evidence="9" type="ORF">SASPL_104151</name>
</gene>
<dbReference type="EMBL" id="PNBA02000002">
    <property type="protein sequence ID" value="KAG6432571.1"/>
    <property type="molecule type" value="Genomic_DNA"/>
</dbReference>
<evidence type="ECO:0000259" key="8">
    <source>
        <dbReference type="PROSITE" id="PS50909"/>
    </source>
</evidence>
<dbReference type="InterPro" id="IPR004152">
    <property type="entry name" value="GAT_dom"/>
</dbReference>
<feature type="compositionally biased region" description="Polar residues" evidence="6">
    <location>
        <begin position="600"/>
        <end position="619"/>
    </location>
</feature>
<dbReference type="CDD" id="cd14231">
    <property type="entry name" value="GAT_GGA-like_plant"/>
    <property type="match status" value="1"/>
</dbReference>
<organism evidence="9">
    <name type="scientific">Salvia splendens</name>
    <name type="common">Scarlet sage</name>
    <dbReference type="NCBI Taxonomy" id="180675"/>
    <lineage>
        <taxon>Eukaryota</taxon>
        <taxon>Viridiplantae</taxon>
        <taxon>Streptophyta</taxon>
        <taxon>Embryophyta</taxon>
        <taxon>Tracheophyta</taxon>
        <taxon>Spermatophyta</taxon>
        <taxon>Magnoliopsida</taxon>
        <taxon>eudicotyledons</taxon>
        <taxon>Gunneridae</taxon>
        <taxon>Pentapetalae</taxon>
        <taxon>asterids</taxon>
        <taxon>lamiids</taxon>
        <taxon>Lamiales</taxon>
        <taxon>Lamiaceae</taxon>
        <taxon>Nepetoideae</taxon>
        <taxon>Mentheae</taxon>
        <taxon>Salviinae</taxon>
        <taxon>Salvia</taxon>
        <taxon>Salvia subgen. Calosphace</taxon>
        <taxon>core Calosphace</taxon>
    </lineage>
</organism>
<dbReference type="PROSITE" id="PS50179">
    <property type="entry name" value="VHS"/>
    <property type="match status" value="1"/>
</dbReference>
<feature type="region of interest" description="Disordered" evidence="6">
    <location>
        <begin position="1"/>
        <end position="58"/>
    </location>
</feature>
<feature type="compositionally biased region" description="Low complexity" evidence="6">
    <location>
        <begin position="678"/>
        <end position="695"/>
    </location>
</feature>
<dbReference type="Gene3D" id="1.25.40.90">
    <property type="match status" value="1"/>
</dbReference>
<dbReference type="PANTHER" id="PTHR45898">
    <property type="entry name" value="TOM1-LIKE PROTEIN"/>
    <property type="match status" value="1"/>
</dbReference>
<protein>
    <recommendedName>
        <fullName evidence="11">Hepatocyte growth factor-regulated tyrosine kinase substrate</fullName>
    </recommendedName>
</protein>
<name>A0A8X8YM93_SALSN</name>
<comment type="similarity">
    <text evidence="2">Belongs to the TOM1 family.</text>
</comment>
<dbReference type="InterPro" id="IPR008942">
    <property type="entry name" value="ENTH_VHS"/>
</dbReference>
<dbReference type="GO" id="GO:0016020">
    <property type="term" value="C:membrane"/>
    <property type="evidence" value="ECO:0007669"/>
    <property type="project" value="UniProtKB-SubCell"/>
</dbReference>
<comment type="caution">
    <text evidence="9">The sequence shown here is derived from an EMBL/GenBank/DDBJ whole genome shotgun (WGS) entry which is preliminary data.</text>
</comment>
<keyword evidence="10" id="KW-1185">Reference proteome</keyword>
<feature type="domain" description="GAT" evidence="8">
    <location>
        <begin position="407"/>
        <end position="495"/>
    </location>
</feature>
<evidence type="ECO:0000256" key="2">
    <source>
        <dbReference type="ARBA" id="ARBA00007708"/>
    </source>
</evidence>
<feature type="compositionally biased region" description="Low complexity" evidence="6">
    <location>
        <begin position="561"/>
        <end position="571"/>
    </location>
</feature>
<dbReference type="CDD" id="cd03561">
    <property type="entry name" value="VHS"/>
    <property type="match status" value="1"/>
</dbReference>
<keyword evidence="4" id="KW-0653">Protein transport</keyword>
<dbReference type="PANTHER" id="PTHR45898:SF14">
    <property type="entry name" value="TOM1-LIKE PROTEIN 4"/>
    <property type="match status" value="1"/>
</dbReference>
<proteinExistence type="inferred from homology"/>
<evidence type="ECO:0000256" key="3">
    <source>
        <dbReference type="ARBA" id="ARBA00022448"/>
    </source>
</evidence>
<dbReference type="SUPFAM" id="SSF89009">
    <property type="entry name" value="GAT-like domain"/>
    <property type="match status" value="1"/>
</dbReference>
<dbReference type="Pfam" id="PF03127">
    <property type="entry name" value="GAT"/>
    <property type="match status" value="1"/>
</dbReference>
<feature type="domain" description="VHS" evidence="7">
    <location>
        <begin position="240"/>
        <end position="370"/>
    </location>
</feature>
<evidence type="ECO:0000313" key="10">
    <source>
        <dbReference type="Proteomes" id="UP000298416"/>
    </source>
</evidence>
<feature type="region of interest" description="Disordered" evidence="6">
    <location>
        <begin position="535"/>
        <end position="723"/>
    </location>
</feature>
<accession>A0A8X8YM93</accession>
<dbReference type="GO" id="GO:0043328">
    <property type="term" value="P:protein transport to vacuole involved in ubiquitin-dependent protein catabolic process via the multivesicular body sorting pathway"/>
    <property type="evidence" value="ECO:0007669"/>
    <property type="project" value="InterPro"/>
</dbReference>
<dbReference type="GO" id="GO:0043130">
    <property type="term" value="F:ubiquitin binding"/>
    <property type="evidence" value="ECO:0007669"/>
    <property type="project" value="InterPro"/>
</dbReference>
<dbReference type="Gene3D" id="1.20.58.160">
    <property type="match status" value="1"/>
</dbReference>
<dbReference type="FunFam" id="1.25.40.90:FF:000028">
    <property type="entry name" value="TOM1-like protein 2"/>
    <property type="match status" value="1"/>
</dbReference>
<dbReference type="AlphaFoldDB" id="A0A8X8YM93"/>
<dbReference type="GO" id="GO:0035091">
    <property type="term" value="F:phosphatidylinositol binding"/>
    <property type="evidence" value="ECO:0007669"/>
    <property type="project" value="InterPro"/>
</dbReference>